<evidence type="ECO:0000256" key="1">
    <source>
        <dbReference type="SAM" id="Coils"/>
    </source>
</evidence>
<keyword evidence="3" id="KW-1185">Reference proteome</keyword>
<dbReference type="AlphaFoldDB" id="Q240V5"/>
<evidence type="ECO:0000313" key="3">
    <source>
        <dbReference type="Proteomes" id="UP000009168"/>
    </source>
</evidence>
<dbReference type="KEGG" id="tet:TTHERM_00624280"/>
<dbReference type="InParanoid" id="Q240V5"/>
<protein>
    <submittedName>
        <fullName evidence="2">Uncharacterized protein</fullName>
    </submittedName>
</protein>
<dbReference type="GeneID" id="7828533"/>
<sequence length="437" mass="52710">MNIAQNLDNCKHFQAFGGEYSYKYLEQYNNELLQSHSIIFQVQNQNDDPKQQRINKLKELIKLQKLKNEQNKQVEDMKEVIRQKILKCSNNFQNNSKKIYLQLLNKQKESLQKLIKKLNEKYEQQIKINSLGQYQKDQLNQLALNLIEQNQIDESLLFSKRSELRKLQAQKIIKAYDLYKLNYSYEDFRISEFLESHTISNIVVAEDDTSNQSSEKNIWKINYKAQHLNLYSQEHKQIINYSFENLIKFIEYVLRVKNFEIPFYFYLDQRYNLPNLLQPQYSEELVYIYNSNTQTQKESIKLFNENLMPNYENFVYCWINYQILYKRLGMDFKKLVLDQKLIFPVHQLKEFFQSELDNIKSQLPSVEYQNIVYNNQLINSDLLQIKYHKNSLKVISEEITIFRDDPNLQIIHDINQESKLSETEQENSDLERSFEFI</sequence>
<dbReference type="EMBL" id="GG662540">
    <property type="protein sequence ID" value="EAS02309.2"/>
    <property type="molecule type" value="Genomic_DNA"/>
</dbReference>
<evidence type="ECO:0000313" key="2">
    <source>
        <dbReference type="EMBL" id="EAS02309.2"/>
    </source>
</evidence>
<proteinExistence type="predicted"/>
<dbReference type="HOGENOM" id="CLU_768323_0_0_1"/>
<dbReference type="Proteomes" id="UP000009168">
    <property type="component" value="Unassembled WGS sequence"/>
</dbReference>
<organism evidence="2 3">
    <name type="scientific">Tetrahymena thermophila (strain SB210)</name>
    <dbReference type="NCBI Taxonomy" id="312017"/>
    <lineage>
        <taxon>Eukaryota</taxon>
        <taxon>Sar</taxon>
        <taxon>Alveolata</taxon>
        <taxon>Ciliophora</taxon>
        <taxon>Intramacronucleata</taxon>
        <taxon>Oligohymenophorea</taxon>
        <taxon>Hymenostomatida</taxon>
        <taxon>Tetrahymenina</taxon>
        <taxon>Tetrahymenidae</taxon>
        <taxon>Tetrahymena</taxon>
    </lineage>
</organism>
<keyword evidence="1" id="KW-0175">Coiled coil</keyword>
<accession>Q240V5</accession>
<name>Q240V5_TETTS</name>
<dbReference type="RefSeq" id="XP_001022554.2">
    <property type="nucleotide sequence ID" value="XM_001022554.3"/>
</dbReference>
<gene>
    <name evidence="2" type="ORF">TTHERM_00624280</name>
</gene>
<reference evidence="3" key="1">
    <citation type="journal article" date="2006" name="PLoS Biol.">
        <title>Macronuclear genome sequence of the ciliate Tetrahymena thermophila, a model eukaryote.</title>
        <authorList>
            <person name="Eisen J.A."/>
            <person name="Coyne R.S."/>
            <person name="Wu M."/>
            <person name="Wu D."/>
            <person name="Thiagarajan M."/>
            <person name="Wortman J.R."/>
            <person name="Badger J.H."/>
            <person name="Ren Q."/>
            <person name="Amedeo P."/>
            <person name="Jones K.M."/>
            <person name="Tallon L.J."/>
            <person name="Delcher A.L."/>
            <person name="Salzberg S.L."/>
            <person name="Silva J.C."/>
            <person name="Haas B.J."/>
            <person name="Majoros W.H."/>
            <person name="Farzad M."/>
            <person name="Carlton J.M."/>
            <person name="Smith R.K. Jr."/>
            <person name="Garg J."/>
            <person name="Pearlman R.E."/>
            <person name="Karrer K.M."/>
            <person name="Sun L."/>
            <person name="Manning G."/>
            <person name="Elde N.C."/>
            <person name="Turkewitz A.P."/>
            <person name="Asai D.J."/>
            <person name="Wilkes D.E."/>
            <person name="Wang Y."/>
            <person name="Cai H."/>
            <person name="Collins K."/>
            <person name="Stewart B.A."/>
            <person name="Lee S.R."/>
            <person name="Wilamowska K."/>
            <person name="Weinberg Z."/>
            <person name="Ruzzo W.L."/>
            <person name="Wloga D."/>
            <person name="Gaertig J."/>
            <person name="Frankel J."/>
            <person name="Tsao C.-C."/>
            <person name="Gorovsky M.A."/>
            <person name="Keeling P.J."/>
            <person name="Waller R.F."/>
            <person name="Patron N.J."/>
            <person name="Cherry J.M."/>
            <person name="Stover N.A."/>
            <person name="Krieger C.J."/>
            <person name="del Toro C."/>
            <person name="Ryder H.F."/>
            <person name="Williamson S.C."/>
            <person name="Barbeau R.A."/>
            <person name="Hamilton E.P."/>
            <person name="Orias E."/>
        </authorList>
    </citation>
    <scope>NUCLEOTIDE SEQUENCE [LARGE SCALE GENOMIC DNA]</scope>
    <source>
        <strain evidence="3">SB210</strain>
    </source>
</reference>
<feature type="coiled-coil region" evidence="1">
    <location>
        <begin position="60"/>
        <end position="128"/>
    </location>
</feature>